<evidence type="ECO:0000256" key="1">
    <source>
        <dbReference type="ARBA" id="ARBA00004141"/>
    </source>
</evidence>
<evidence type="ECO:0000256" key="8">
    <source>
        <dbReference type="RuleBase" id="RU000688"/>
    </source>
</evidence>
<feature type="compositionally biased region" description="Polar residues" evidence="9">
    <location>
        <begin position="309"/>
        <end position="319"/>
    </location>
</feature>
<reference evidence="13" key="1">
    <citation type="submission" date="2025-08" db="UniProtKB">
        <authorList>
            <consortium name="RefSeq"/>
        </authorList>
    </citation>
    <scope>IDENTIFICATION</scope>
    <source>
        <tissue evidence="13">Testes</tissue>
    </source>
</reference>
<feature type="transmembrane region" description="Helical" evidence="10">
    <location>
        <begin position="148"/>
        <end position="167"/>
    </location>
</feature>
<proteinExistence type="inferred from homology"/>
<dbReference type="CDD" id="cd00637">
    <property type="entry name" value="7tm_classA_rhodopsin-like"/>
    <property type="match status" value="1"/>
</dbReference>
<dbReference type="Pfam" id="PF00001">
    <property type="entry name" value="7tm_1"/>
    <property type="match status" value="1"/>
</dbReference>
<evidence type="ECO:0000259" key="11">
    <source>
        <dbReference type="PROSITE" id="PS50262"/>
    </source>
</evidence>
<sequence length="340" mass="37934">MAFNASSAVNGNATNYEIMDNPCLHLGKGQFYLGSVISTLGIIGNAAFMFVVLRVPSMRTVTNAYLVNLAVADLLHLSTHLFMWVCILYDPEKCRLDMLYCYLLLPSRVSQYVSMFTVTMLSVERYLAMCKPLVYRNGVIHKKRFVQMVIVAIWALSTILVIGTFISCTDDTIMETVQIVDGVLFLICVGLLMATVLTIYVVIIKQVRQSSNSVKSHEKQIIRVCLVTALVYFVCTIPSVFGSIFLLMSILSSQQICRVKLTVNMSTIFLEVNSAVNPLIYNALSSNYRKAFGRAFGFISARHNQRSGTLTGSTRLNDGNDTRRRKRHNSAYTSCTATTV</sequence>
<dbReference type="PROSITE" id="PS50262">
    <property type="entry name" value="G_PROTEIN_RECEP_F1_2"/>
    <property type="match status" value="1"/>
</dbReference>
<organism evidence="12 13">
    <name type="scientific">Saccoglossus kowalevskii</name>
    <name type="common">Acorn worm</name>
    <dbReference type="NCBI Taxonomy" id="10224"/>
    <lineage>
        <taxon>Eukaryota</taxon>
        <taxon>Metazoa</taxon>
        <taxon>Hemichordata</taxon>
        <taxon>Enteropneusta</taxon>
        <taxon>Harrimaniidae</taxon>
        <taxon>Saccoglossus</taxon>
    </lineage>
</organism>
<dbReference type="Proteomes" id="UP000694865">
    <property type="component" value="Unplaced"/>
</dbReference>
<feature type="transmembrane region" description="Helical" evidence="10">
    <location>
        <begin position="179"/>
        <end position="203"/>
    </location>
</feature>
<dbReference type="InterPro" id="IPR017452">
    <property type="entry name" value="GPCR_Rhodpsn_7TM"/>
</dbReference>
<keyword evidence="12" id="KW-1185">Reference proteome</keyword>
<keyword evidence="7 8" id="KW-0807">Transducer</keyword>
<evidence type="ECO:0000256" key="2">
    <source>
        <dbReference type="ARBA" id="ARBA00022692"/>
    </source>
</evidence>
<comment type="similarity">
    <text evidence="8">Belongs to the G-protein coupled receptor 1 family.</text>
</comment>
<dbReference type="InterPro" id="IPR000276">
    <property type="entry name" value="GPCR_Rhodpsn"/>
</dbReference>
<evidence type="ECO:0000256" key="9">
    <source>
        <dbReference type="SAM" id="MobiDB-lite"/>
    </source>
</evidence>
<accession>A0ABM0MGP8</accession>
<keyword evidence="3 10" id="KW-1133">Transmembrane helix</keyword>
<dbReference type="PROSITE" id="PS00237">
    <property type="entry name" value="G_PROTEIN_RECEP_F1_1"/>
    <property type="match status" value="1"/>
</dbReference>
<name>A0ABM0MGP8_SACKO</name>
<comment type="subcellular location">
    <subcellularLocation>
        <location evidence="1">Membrane</location>
        <topology evidence="1">Multi-pass membrane protein</topology>
    </subcellularLocation>
</comment>
<evidence type="ECO:0000313" key="13">
    <source>
        <dbReference type="RefSeq" id="XP_006819189.1"/>
    </source>
</evidence>
<dbReference type="PANTHER" id="PTHR24243">
    <property type="entry name" value="G-PROTEIN COUPLED RECEPTOR"/>
    <property type="match status" value="1"/>
</dbReference>
<keyword evidence="4 8" id="KW-0297">G-protein coupled receptor</keyword>
<feature type="transmembrane region" description="Helical" evidence="10">
    <location>
        <begin position="109"/>
        <end position="127"/>
    </location>
</feature>
<evidence type="ECO:0000256" key="6">
    <source>
        <dbReference type="ARBA" id="ARBA00023170"/>
    </source>
</evidence>
<dbReference type="PRINTS" id="PR00237">
    <property type="entry name" value="GPCRRHODOPSN"/>
</dbReference>
<dbReference type="Gene3D" id="1.20.1070.10">
    <property type="entry name" value="Rhodopsin 7-helix transmembrane proteins"/>
    <property type="match status" value="1"/>
</dbReference>
<feature type="transmembrane region" description="Helical" evidence="10">
    <location>
        <begin position="31"/>
        <end position="53"/>
    </location>
</feature>
<dbReference type="GeneID" id="102802480"/>
<gene>
    <name evidence="13" type="primary">LOC102802480</name>
</gene>
<feature type="transmembrane region" description="Helical" evidence="10">
    <location>
        <begin position="224"/>
        <end position="251"/>
    </location>
</feature>
<evidence type="ECO:0000256" key="10">
    <source>
        <dbReference type="SAM" id="Phobius"/>
    </source>
</evidence>
<evidence type="ECO:0000313" key="12">
    <source>
        <dbReference type="Proteomes" id="UP000694865"/>
    </source>
</evidence>
<keyword evidence="5 10" id="KW-0472">Membrane</keyword>
<evidence type="ECO:0000256" key="7">
    <source>
        <dbReference type="ARBA" id="ARBA00023224"/>
    </source>
</evidence>
<feature type="domain" description="G-protein coupled receptors family 1 profile" evidence="11">
    <location>
        <begin position="44"/>
        <end position="281"/>
    </location>
</feature>
<dbReference type="SUPFAM" id="SSF81321">
    <property type="entry name" value="Family A G protein-coupled receptor-like"/>
    <property type="match status" value="1"/>
</dbReference>
<dbReference type="RefSeq" id="XP_006819189.1">
    <property type="nucleotide sequence ID" value="XM_006819126.1"/>
</dbReference>
<feature type="transmembrane region" description="Helical" evidence="10">
    <location>
        <begin position="65"/>
        <end position="89"/>
    </location>
</feature>
<dbReference type="SMART" id="SM01381">
    <property type="entry name" value="7TM_GPCR_Srsx"/>
    <property type="match status" value="1"/>
</dbReference>
<evidence type="ECO:0000256" key="5">
    <source>
        <dbReference type="ARBA" id="ARBA00023136"/>
    </source>
</evidence>
<evidence type="ECO:0000256" key="3">
    <source>
        <dbReference type="ARBA" id="ARBA00022989"/>
    </source>
</evidence>
<protein>
    <submittedName>
        <fullName evidence="13">Kappa-type opioid receptor-like</fullName>
    </submittedName>
</protein>
<feature type="compositionally biased region" description="Polar residues" evidence="9">
    <location>
        <begin position="330"/>
        <end position="340"/>
    </location>
</feature>
<dbReference type="PANTHER" id="PTHR24243:SF208">
    <property type="entry name" value="PYROKININ-1 RECEPTOR"/>
    <property type="match status" value="1"/>
</dbReference>
<feature type="region of interest" description="Disordered" evidence="9">
    <location>
        <begin position="309"/>
        <end position="340"/>
    </location>
</feature>
<keyword evidence="2 8" id="KW-0812">Transmembrane</keyword>
<keyword evidence="6 8" id="KW-0675">Receptor</keyword>
<evidence type="ECO:0000256" key="4">
    <source>
        <dbReference type="ARBA" id="ARBA00023040"/>
    </source>
</evidence>